<protein>
    <submittedName>
        <fullName evidence="1">Similar to heparin sulfate O-sulfotransferase</fullName>
    </submittedName>
</protein>
<dbReference type="GO" id="GO:0016740">
    <property type="term" value="F:transferase activity"/>
    <property type="evidence" value="ECO:0007669"/>
    <property type="project" value="UniProtKB-KW"/>
</dbReference>
<reference evidence="1 2" key="1">
    <citation type="journal article" date="2010" name="Nature">
        <title>The Ectocarpus genome and the independent evolution of multicellularity in brown algae.</title>
        <authorList>
            <person name="Cock J.M."/>
            <person name="Sterck L."/>
            <person name="Rouze P."/>
            <person name="Scornet D."/>
            <person name="Allen A.E."/>
            <person name="Amoutzias G."/>
            <person name="Anthouard V."/>
            <person name="Artiguenave F."/>
            <person name="Aury J.M."/>
            <person name="Badger J.H."/>
            <person name="Beszteri B."/>
            <person name="Billiau K."/>
            <person name="Bonnet E."/>
            <person name="Bothwell J.H."/>
            <person name="Bowler C."/>
            <person name="Boyen C."/>
            <person name="Brownlee C."/>
            <person name="Carrano C.J."/>
            <person name="Charrier B."/>
            <person name="Cho G.Y."/>
            <person name="Coelho S.M."/>
            <person name="Collen J."/>
            <person name="Corre E."/>
            <person name="Da Silva C."/>
            <person name="Delage L."/>
            <person name="Delaroque N."/>
            <person name="Dittami S.M."/>
            <person name="Doulbeau S."/>
            <person name="Elias M."/>
            <person name="Farnham G."/>
            <person name="Gachon C.M."/>
            <person name="Gschloessl B."/>
            <person name="Heesch S."/>
            <person name="Jabbari K."/>
            <person name="Jubin C."/>
            <person name="Kawai H."/>
            <person name="Kimura K."/>
            <person name="Kloareg B."/>
            <person name="Kupper F.C."/>
            <person name="Lang D."/>
            <person name="Le Bail A."/>
            <person name="Leblanc C."/>
            <person name="Lerouge P."/>
            <person name="Lohr M."/>
            <person name="Lopez P.J."/>
            <person name="Martens C."/>
            <person name="Maumus F."/>
            <person name="Michel G."/>
            <person name="Miranda-Saavedra D."/>
            <person name="Morales J."/>
            <person name="Moreau H."/>
            <person name="Motomura T."/>
            <person name="Nagasato C."/>
            <person name="Napoli C.A."/>
            <person name="Nelson D.R."/>
            <person name="Nyvall-Collen P."/>
            <person name="Peters A.F."/>
            <person name="Pommier C."/>
            <person name="Potin P."/>
            <person name="Poulain J."/>
            <person name="Quesneville H."/>
            <person name="Read B."/>
            <person name="Rensing S.A."/>
            <person name="Ritter A."/>
            <person name="Rousvoal S."/>
            <person name="Samanta M."/>
            <person name="Samson G."/>
            <person name="Schroeder D.C."/>
            <person name="Segurens B."/>
            <person name="Strittmatter M."/>
            <person name="Tonon T."/>
            <person name="Tregear J.W."/>
            <person name="Valentin K."/>
            <person name="von Dassow P."/>
            <person name="Yamagishi T."/>
            <person name="Van de Peer Y."/>
            <person name="Wincker P."/>
        </authorList>
    </citation>
    <scope>NUCLEOTIDE SEQUENCE [LARGE SCALE GENOMIC DNA]</scope>
    <source>
        <strain evidence="2">Ec32 / CCAP1310/4</strain>
    </source>
</reference>
<keyword evidence="2" id="KW-1185">Reference proteome</keyword>
<dbReference type="AlphaFoldDB" id="D8LHE4"/>
<evidence type="ECO:0000313" key="1">
    <source>
        <dbReference type="EMBL" id="CBN80261.1"/>
    </source>
</evidence>
<sequence length="272" mass="31036">MCAGTTLREVLTTWAKLEGWNGAIVEYCRSKTFTNAGRICLNSQNDLMNPIREKWLVAGSKLLAGHFLWDFRHYVTPPYLMVTTLRNPLELFVSSQQFMHKAETKTLDDSVAFVGQSMRSRLKWADPTDLAFIRRFLDSKTANSYDPQVMYSDEEMSAMVQTAVDHLNTFYVVGVVEQYQGFIEVLKRTLDPDESHPKLWAAAVGVKDNGSPVHSGDVLSGIDPDLVREFNATTLGRQWQVYDVALKLWDRRCREILPAEEHEALCSVPYHR</sequence>
<proteinExistence type="predicted"/>
<evidence type="ECO:0000313" key="2">
    <source>
        <dbReference type="Proteomes" id="UP000002630"/>
    </source>
</evidence>
<name>D8LHE4_ECTSI</name>
<gene>
    <name evidence="1" type="ORF">Esi_0191_0035</name>
</gene>
<organism evidence="1 2">
    <name type="scientific">Ectocarpus siliculosus</name>
    <name type="common">Brown alga</name>
    <name type="synonym">Conferva siliculosa</name>
    <dbReference type="NCBI Taxonomy" id="2880"/>
    <lineage>
        <taxon>Eukaryota</taxon>
        <taxon>Sar</taxon>
        <taxon>Stramenopiles</taxon>
        <taxon>Ochrophyta</taxon>
        <taxon>PX clade</taxon>
        <taxon>Phaeophyceae</taxon>
        <taxon>Ectocarpales</taxon>
        <taxon>Ectocarpaceae</taxon>
        <taxon>Ectocarpus</taxon>
    </lineage>
</organism>
<dbReference type="InterPro" id="IPR027417">
    <property type="entry name" value="P-loop_NTPase"/>
</dbReference>
<dbReference type="InParanoid" id="D8LHE4"/>
<dbReference type="Proteomes" id="UP000002630">
    <property type="component" value="Unassembled WGS sequence"/>
</dbReference>
<dbReference type="EMBL" id="FN649760">
    <property type="protein sequence ID" value="CBN80261.1"/>
    <property type="molecule type" value="Genomic_DNA"/>
</dbReference>
<dbReference type="OrthoDB" id="10019582at2759"/>
<dbReference type="Gene3D" id="3.40.50.300">
    <property type="entry name" value="P-loop containing nucleotide triphosphate hydrolases"/>
    <property type="match status" value="1"/>
</dbReference>
<accession>D8LHE4</accession>